<dbReference type="AlphaFoldDB" id="A0A9P4XZP1"/>
<accession>A0A9P4XZP1</accession>
<keyword evidence="3" id="KW-0687">Ribonucleoprotein</keyword>
<evidence type="ECO:0000256" key="4">
    <source>
        <dbReference type="SAM" id="MobiDB-lite"/>
    </source>
</evidence>
<dbReference type="InterPro" id="IPR012340">
    <property type="entry name" value="NA-bd_OB-fold"/>
</dbReference>
<proteinExistence type="inferred from homology"/>
<dbReference type="GO" id="GO:0003735">
    <property type="term" value="F:structural constituent of ribosome"/>
    <property type="evidence" value="ECO:0007669"/>
    <property type="project" value="InterPro"/>
</dbReference>
<dbReference type="GO" id="GO:0005739">
    <property type="term" value="C:mitochondrion"/>
    <property type="evidence" value="ECO:0007669"/>
    <property type="project" value="TreeGrafter"/>
</dbReference>
<gene>
    <name evidence="5" type="ORF">M406DRAFT_243938</name>
</gene>
<dbReference type="Pfam" id="PF00366">
    <property type="entry name" value="Ribosomal_S17"/>
    <property type="match status" value="1"/>
</dbReference>
<feature type="compositionally biased region" description="Basic residues" evidence="4">
    <location>
        <begin position="95"/>
        <end position="105"/>
    </location>
</feature>
<feature type="region of interest" description="Disordered" evidence="4">
    <location>
        <begin position="76"/>
        <end position="105"/>
    </location>
</feature>
<dbReference type="GO" id="GO:0006412">
    <property type="term" value="P:translation"/>
    <property type="evidence" value="ECO:0007669"/>
    <property type="project" value="InterPro"/>
</dbReference>
<evidence type="ECO:0000313" key="6">
    <source>
        <dbReference type="Proteomes" id="UP000803844"/>
    </source>
</evidence>
<dbReference type="Proteomes" id="UP000803844">
    <property type="component" value="Unassembled WGS sequence"/>
</dbReference>
<dbReference type="InterPro" id="IPR000266">
    <property type="entry name" value="Ribosomal_uS17"/>
</dbReference>
<dbReference type="Gene3D" id="2.40.50.140">
    <property type="entry name" value="Nucleic acid-binding proteins"/>
    <property type="match status" value="1"/>
</dbReference>
<evidence type="ECO:0000256" key="2">
    <source>
        <dbReference type="ARBA" id="ARBA00022980"/>
    </source>
</evidence>
<feature type="compositionally biased region" description="Basic and acidic residues" evidence="4">
    <location>
        <begin position="78"/>
        <end position="94"/>
    </location>
</feature>
<dbReference type="GO" id="GO:1990904">
    <property type="term" value="C:ribonucleoprotein complex"/>
    <property type="evidence" value="ECO:0007669"/>
    <property type="project" value="UniProtKB-KW"/>
</dbReference>
<feature type="non-terminal residue" evidence="5">
    <location>
        <position position="1"/>
    </location>
</feature>
<comment type="similarity">
    <text evidence="1">Belongs to the universal ribosomal protein uS17 family.</text>
</comment>
<reference evidence="5" key="1">
    <citation type="journal article" date="2020" name="Phytopathology">
        <title>Genome sequence of the chestnut blight fungus Cryphonectria parasitica EP155: A fundamental resource for an archetypical invasive plant pathogen.</title>
        <authorList>
            <person name="Crouch J.A."/>
            <person name="Dawe A."/>
            <person name="Aerts A."/>
            <person name="Barry K."/>
            <person name="Churchill A.C.L."/>
            <person name="Grimwood J."/>
            <person name="Hillman B."/>
            <person name="Milgroom M.G."/>
            <person name="Pangilinan J."/>
            <person name="Smith M."/>
            <person name="Salamov A."/>
            <person name="Schmutz J."/>
            <person name="Yadav J."/>
            <person name="Grigoriev I.V."/>
            <person name="Nuss D."/>
        </authorList>
    </citation>
    <scope>NUCLEOTIDE SEQUENCE</scope>
    <source>
        <strain evidence="5">EP155</strain>
    </source>
</reference>
<dbReference type="EMBL" id="MU032349">
    <property type="protein sequence ID" value="KAF3763735.1"/>
    <property type="molecule type" value="Genomic_DNA"/>
</dbReference>
<name>A0A9P4XZP1_CRYP1</name>
<dbReference type="PANTHER" id="PTHR10744:SF1">
    <property type="entry name" value="SMALL RIBOSOMAL SUBUNIT PROTEIN US17M"/>
    <property type="match status" value="1"/>
</dbReference>
<dbReference type="PANTHER" id="PTHR10744">
    <property type="entry name" value="40S RIBOSOMAL PROTEIN S11 FAMILY MEMBER"/>
    <property type="match status" value="1"/>
</dbReference>
<comment type="caution">
    <text evidence="5">The sequence shown here is derived from an EMBL/GenBank/DDBJ whole genome shotgun (WGS) entry which is preliminary data.</text>
</comment>
<organism evidence="5 6">
    <name type="scientific">Cryphonectria parasitica (strain ATCC 38755 / EP155)</name>
    <dbReference type="NCBI Taxonomy" id="660469"/>
    <lineage>
        <taxon>Eukaryota</taxon>
        <taxon>Fungi</taxon>
        <taxon>Dikarya</taxon>
        <taxon>Ascomycota</taxon>
        <taxon>Pezizomycotina</taxon>
        <taxon>Sordariomycetes</taxon>
        <taxon>Sordariomycetidae</taxon>
        <taxon>Diaporthales</taxon>
        <taxon>Cryphonectriaceae</taxon>
        <taxon>Cryphonectria-Endothia species complex</taxon>
        <taxon>Cryphonectria</taxon>
    </lineage>
</organism>
<evidence type="ECO:0000313" key="5">
    <source>
        <dbReference type="EMBL" id="KAF3763735.1"/>
    </source>
</evidence>
<dbReference type="RefSeq" id="XP_040774696.1">
    <property type="nucleotide sequence ID" value="XM_040916237.1"/>
</dbReference>
<feature type="non-terminal residue" evidence="5">
    <location>
        <position position="105"/>
    </location>
</feature>
<sequence>GVVISAGLAAKTVKVQIGGEEWNKKVKKYFKKPESHLVHDPNNSVRTGDVVEIVSGWRSSKRKRFVVNRIIAPFGPPVEERPPVPTQQEREAAHAVKRGKKLERK</sequence>
<keyword evidence="2" id="KW-0689">Ribosomal protein</keyword>
<dbReference type="GO" id="GO:0005840">
    <property type="term" value="C:ribosome"/>
    <property type="evidence" value="ECO:0007669"/>
    <property type="project" value="UniProtKB-KW"/>
</dbReference>
<protein>
    <submittedName>
        <fullName evidence="5">Nucleic acid-binding protein</fullName>
    </submittedName>
</protein>
<evidence type="ECO:0000256" key="3">
    <source>
        <dbReference type="ARBA" id="ARBA00023274"/>
    </source>
</evidence>
<evidence type="ECO:0000256" key="1">
    <source>
        <dbReference type="ARBA" id="ARBA00010254"/>
    </source>
</evidence>
<keyword evidence="6" id="KW-1185">Reference proteome</keyword>
<dbReference type="OrthoDB" id="274752at2759"/>
<dbReference type="GeneID" id="63833366"/>
<dbReference type="SUPFAM" id="SSF50249">
    <property type="entry name" value="Nucleic acid-binding proteins"/>
    <property type="match status" value="1"/>
</dbReference>